<evidence type="ECO:0000313" key="2">
    <source>
        <dbReference type="Proteomes" id="UP001652623"/>
    </source>
</evidence>
<dbReference type="RefSeq" id="XP_060672290.1">
    <property type="nucleotide sequence ID" value="XM_060816307.1"/>
</dbReference>
<dbReference type="GeneID" id="132803403"/>
<dbReference type="InterPro" id="IPR021094">
    <property type="entry name" value="NPR1/NIM1-like_C"/>
</dbReference>
<evidence type="ECO:0000313" key="4">
    <source>
        <dbReference type="RefSeq" id="XP_060672290.1"/>
    </source>
</evidence>
<dbReference type="RefSeq" id="XP_060672289.1">
    <property type="nucleotide sequence ID" value="XM_060816306.1"/>
</dbReference>
<reference evidence="3 4" key="1">
    <citation type="submission" date="2025-05" db="UniProtKB">
        <authorList>
            <consortium name="RefSeq"/>
        </authorList>
    </citation>
    <scope>IDENTIFICATION</scope>
    <source>
        <tissue evidence="3 4">Seedling</tissue>
    </source>
</reference>
<proteinExistence type="predicted"/>
<accession>A0ABM4A6D8</accession>
<feature type="domain" description="NPR1/NIM1-like C-terminal" evidence="1">
    <location>
        <begin position="1"/>
        <end position="96"/>
    </location>
</feature>
<dbReference type="PANTHER" id="PTHR46475:SF7">
    <property type="entry name" value="REGULATORY PROTEIN, PUTATIVE-RELATED"/>
    <property type="match status" value="1"/>
</dbReference>
<sequence>MADDDLHLKLNYLENRVTFARLFYPAKARNRIAMEMADAHSTSTCIGLSASKGSNGNLGKADLNEIPFMHKEKLQERLQALLKTVERSGRFFPYCSV</sequence>
<dbReference type="Proteomes" id="UP001652623">
    <property type="component" value="Chromosome 4"/>
</dbReference>
<evidence type="ECO:0000259" key="1">
    <source>
        <dbReference type="Pfam" id="PF12313"/>
    </source>
</evidence>
<keyword evidence="2" id="KW-1185">Reference proteome</keyword>
<organism evidence="2 4">
    <name type="scientific">Ziziphus jujuba</name>
    <name type="common">Chinese jujube</name>
    <name type="synonym">Ziziphus sativa</name>
    <dbReference type="NCBI Taxonomy" id="326968"/>
    <lineage>
        <taxon>Eukaryota</taxon>
        <taxon>Viridiplantae</taxon>
        <taxon>Streptophyta</taxon>
        <taxon>Embryophyta</taxon>
        <taxon>Tracheophyta</taxon>
        <taxon>Spermatophyta</taxon>
        <taxon>Magnoliopsida</taxon>
        <taxon>eudicotyledons</taxon>
        <taxon>Gunneridae</taxon>
        <taxon>Pentapetalae</taxon>
        <taxon>rosids</taxon>
        <taxon>fabids</taxon>
        <taxon>Rosales</taxon>
        <taxon>Rhamnaceae</taxon>
        <taxon>Paliureae</taxon>
        <taxon>Ziziphus</taxon>
    </lineage>
</organism>
<gene>
    <name evidence="3 4" type="primary">LOC132803403</name>
</gene>
<evidence type="ECO:0000313" key="3">
    <source>
        <dbReference type="RefSeq" id="XP_060672289.1"/>
    </source>
</evidence>
<dbReference type="PANTHER" id="PTHR46475">
    <property type="entry name" value="REGULATORY PROTEIN NPR3"/>
    <property type="match status" value="1"/>
</dbReference>
<protein>
    <submittedName>
        <fullName evidence="3 4">BTB/POZ domain and ankyrin repeat-containing protein NPR2-like</fullName>
    </submittedName>
</protein>
<name>A0ABM4A6D8_ZIZJJ</name>
<dbReference type="Pfam" id="PF12313">
    <property type="entry name" value="NPR1_like_C"/>
    <property type="match status" value="1"/>
</dbReference>
<dbReference type="InterPro" id="IPR044292">
    <property type="entry name" value="NPR"/>
</dbReference>